<feature type="chain" id="PRO_5043742888" description="Lectin" evidence="1">
    <location>
        <begin position="21"/>
        <end position="119"/>
    </location>
</feature>
<dbReference type="Pfam" id="PF15868">
    <property type="entry name" value="MBF2"/>
    <property type="match status" value="1"/>
</dbReference>
<dbReference type="EMBL" id="JAPWTK010000036">
    <property type="protein sequence ID" value="KAJ8955769.1"/>
    <property type="molecule type" value="Genomic_DNA"/>
</dbReference>
<protein>
    <recommendedName>
        <fullName evidence="4">Lectin</fullName>
    </recommendedName>
</protein>
<dbReference type="InterPro" id="IPR031734">
    <property type="entry name" value="MBF2"/>
</dbReference>
<reference evidence="2" key="1">
    <citation type="journal article" date="2023" name="Insect Mol. Biol.">
        <title>Genome sequencing provides insights into the evolution of gene families encoding plant cell wall-degrading enzymes in longhorned beetles.</title>
        <authorList>
            <person name="Shin N.R."/>
            <person name="Okamura Y."/>
            <person name="Kirsch R."/>
            <person name="Pauchet Y."/>
        </authorList>
    </citation>
    <scope>NUCLEOTIDE SEQUENCE</scope>
    <source>
        <strain evidence="2">AMC_N1</strain>
    </source>
</reference>
<accession>A0AAV8YW48</accession>
<evidence type="ECO:0000256" key="1">
    <source>
        <dbReference type="SAM" id="SignalP"/>
    </source>
</evidence>
<dbReference type="AlphaFoldDB" id="A0AAV8YW48"/>
<organism evidence="2 3">
    <name type="scientific">Aromia moschata</name>
    <dbReference type="NCBI Taxonomy" id="1265417"/>
    <lineage>
        <taxon>Eukaryota</taxon>
        <taxon>Metazoa</taxon>
        <taxon>Ecdysozoa</taxon>
        <taxon>Arthropoda</taxon>
        <taxon>Hexapoda</taxon>
        <taxon>Insecta</taxon>
        <taxon>Pterygota</taxon>
        <taxon>Neoptera</taxon>
        <taxon>Endopterygota</taxon>
        <taxon>Coleoptera</taxon>
        <taxon>Polyphaga</taxon>
        <taxon>Cucujiformia</taxon>
        <taxon>Chrysomeloidea</taxon>
        <taxon>Cerambycidae</taxon>
        <taxon>Cerambycinae</taxon>
        <taxon>Callichromatini</taxon>
        <taxon>Aromia</taxon>
    </lineage>
</organism>
<evidence type="ECO:0000313" key="2">
    <source>
        <dbReference type="EMBL" id="KAJ8955769.1"/>
    </source>
</evidence>
<evidence type="ECO:0008006" key="4">
    <source>
        <dbReference type="Google" id="ProtNLM"/>
    </source>
</evidence>
<gene>
    <name evidence="2" type="ORF">NQ318_008643</name>
</gene>
<keyword evidence="3" id="KW-1185">Reference proteome</keyword>
<keyword evidence="1" id="KW-0732">Signal</keyword>
<name>A0AAV8YW48_9CUCU</name>
<dbReference type="Proteomes" id="UP001162162">
    <property type="component" value="Unassembled WGS sequence"/>
</dbReference>
<proteinExistence type="predicted"/>
<evidence type="ECO:0000313" key="3">
    <source>
        <dbReference type="Proteomes" id="UP001162162"/>
    </source>
</evidence>
<feature type="signal peptide" evidence="1">
    <location>
        <begin position="1"/>
        <end position="20"/>
    </location>
</feature>
<sequence>MAHQVLLAFTVLVLFNVAFGGDEGQYQIVDGNCSTAFVSDIVFHDHVHKTRLPLVGRDAKSSWHGDKKIYCLKVLNEKDSSKGGRTSVQEGGVGHSFVTVEMHSPKNHGLEFTIQVYAR</sequence>
<comment type="caution">
    <text evidence="2">The sequence shown here is derived from an EMBL/GenBank/DDBJ whole genome shotgun (WGS) entry which is preliminary data.</text>
</comment>